<comment type="similarity">
    <text evidence="2">Belongs to the enolase family.</text>
</comment>
<dbReference type="SUPFAM" id="SSF54826">
    <property type="entry name" value="Enolase N-terminal domain-like"/>
    <property type="match status" value="1"/>
</dbReference>
<evidence type="ECO:0000256" key="6">
    <source>
        <dbReference type="ARBA" id="ARBA00023152"/>
    </source>
</evidence>
<feature type="binding site" evidence="12">
    <location>
        <position position="320"/>
    </location>
    <ligand>
        <name>Mg(2+)</name>
        <dbReference type="ChEBI" id="CHEBI:18420"/>
    </ligand>
</feature>
<keyword evidence="6" id="KW-0324">Glycolysis</keyword>
<dbReference type="Proteomes" id="UP000256645">
    <property type="component" value="Unassembled WGS sequence"/>
</dbReference>
<dbReference type="GO" id="GO:0006096">
    <property type="term" value="P:glycolytic process"/>
    <property type="evidence" value="ECO:0007669"/>
    <property type="project" value="UniProtKB-UniPathway"/>
</dbReference>
<keyword evidence="5 12" id="KW-0460">Magnesium</keyword>
<sequence length="439" mass="47501">MITSIEAAQRLDSRGKPTVQVWVTTDKGTFRALVPSGASKGSYEAIELRDGDPSVYQSNGVLKAVNNVNNILGPAIIARKFDVGKDLANIDALMRELDGTSDKSNLGANAILGVSMACARAGAAEQNVPLYEFLRQESKMHKPYILPVPFFNVLNGGVHSGNLMAFQEFMIAPVGASSLTHAVQMGSEVYQTLKSVIKAKFDGSAIGVGDEGGFAPPISKPHEALDLLVTAIEKCGYEGMIKIGIDPASSEFFKSDIYDLGFKSESTDSDAKLSPSQLSQLYRDLIANYPIVLLEDPFAEDDWASWTKFNETCEIELVGDDLLATNIDRIKIAEEKKACNALLLKINQIGTITEAIEAAETAFSLGWRVFVSHRSGETTDDFIADLTVALGTGHLKSGSPCRGERVAKYNRLMDIEAEIKAQGLRHLYAGENFGQTHGI</sequence>
<feature type="binding site" evidence="11">
    <location>
        <position position="320"/>
    </location>
    <ligand>
        <name>substrate</name>
    </ligand>
</feature>
<reference evidence="15 16" key="1">
    <citation type="journal article" date="2018" name="IMA Fungus">
        <title>IMA Genome-F 9: Draft genome sequence of Annulohypoxylon stygium, Aspergillus mulundensis, Berkeleyomyces basicola (syn. Thielaviopsis basicola), Ceratocystis smalleyi, two Cercospora beticola strains, Coleophoma cylindrospora, Fusarium fracticaudum, Phialophora cf. hyalina, and Morchella septimelata.</title>
        <authorList>
            <person name="Wingfield B.D."/>
            <person name="Bills G.F."/>
            <person name="Dong Y."/>
            <person name="Huang W."/>
            <person name="Nel W.J."/>
            <person name="Swalarsk-Parry B.S."/>
            <person name="Vaghefi N."/>
            <person name="Wilken P.M."/>
            <person name="An Z."/>
            <person name="de Beer Z.W."/>
            <person name="De Vos L."/>
            <person name="Chen L."/>
            <person name="Duong T.A."/>
            <person name="Gao Y."/>
            <person name="Hammerbacher A."/>
            <person name="Kikkert J.R."/>
            <person name="Li Y."/>
            <person name="Li H."/>
            <person name="Li K."/>
            <person name="Li Q."/>
            <person name="Liu X."/>
            <person name="Ma X."/>
            <person name="Naidoo K."/>
            <person name="Pethybridge S.J."/>
            <person name="Sun J."/>
            <person name="Steenkamp E.T."/>
            <person name="van der Nest M.A."/>
            <person name="van Wyk S."/>
            <person name="Wingfield M.J."/>
            <person name="Xiong C."/>
            <person name="Yue Q."/>
            <person name="Zhang X."/>
        </authorList>
    </citation>
    <scope>NUCLEOTIDE SEQUENCE [LARGE SCALE GENOMIC DNA]</scope>
    <source>
        <strain evidence="15 16">BP6252</strain>
    </source>
</reference>
<dbReference type="EC" id="4.2.1.11" evidence="3"/>
<dbReference type="SMART" id="SM01193">
    <property type="entry name" value="Enolase_N"/>
    <property type="match status" value="1"/>
</dbReference>
<evidence type="ECO:0000256" key="7">
    <source>
        <dbReference type="ARBA" id="ARBA00023239"/>
    </source>
</evidence>
<dbReference type="Gene3D" id="3.30.390.10">
    <property type="entry name" value="Enolase-like, N-terminal domain"/>
    <property type="match status" value="1"/>
</dbReference>
<dbReference type="SUPFAM" id="SSF51604">
    <property type="entry name" value="Enolase C-terminal domain-like"/>
    <property type="match status" value="1"/>
</dbReference>
<feature type="binding site" evidence="12">
    <location>
        <position position="246"/>
    </location>
    <ligand>
        <name>Mg(2+)</name>
        <dbReference type="ChEBI" id="CHEBI:18420"/>
    </ligand>
</feature>
<feature type="domain" description="Enolase N-terminal" evidence="14">
    <location>
        <begin position="2"/>
        <end position="134"/>
    </location>
</feature>
<comment type="pathway">
    <text evidence="1">Carbohydrate degradation; glycolysis; pyruvate from D-glyceraldehyde 3-phosphate: step 4/5.</text>
</comment>
<feature type="binding site" evidence="11">
    <location>
        <position position="295"/>
    </location>
    <ligand>
        <name>substrate</name>
    </ligand>
</feature>
<feature type="active site" description="Proton donor" evidence="10">
    <location>
        <position position="211"/>
    </location>
</feature>
<evidence type="ECO:0000256" key="1">
    <source>
        <dbReference type="ARBA" id="ARBA00005031"/>
    </source>
</evidence>
<dbReference type="PANTHER" id="PTHR11902:SF6">
    <property type="entry name" value="ENOLASE"/>
    <property type="match status" value="1"/>
</dbReference>
<dbReference type="InterPro" id="IPR000941">
    <property type="entry name" value="Enolase"/>
</dbReference>
<dbReference type="InterPro" id="IPR020810">
    <property type="entry name" value="Enolase_C"/>
</dbReference>
<keyword evidence="7" id="KW-0456">Lyase</keyword>
<dbReference type="PRINTS" id="PR00148">
    <property type="entry name" value="ENOLASE"/>
</dbReference>
<dbReference type="Pfam" id="PF03952">
    <property type="entry name" value="Enolase_N"/>
    <property type="match status" value="1"/>
</dbReference>
<dbReference type="HAMAP" id="MF_00318">
    <property type="entry name" value="Enolase"/>
    <property type="match status" value="1"/>
</dbReference>
<evidence type="ECO:0000259" key="14">
    <source>
        <dbReference type="SMART" id="SM01193"/>
    </source>
</evidence>
<organism evidence="15 16">
    <name type="scientific">Coleophoma cylindrospora</name>
    <dbReference type="NCBI Taxonomy" id="1849047"/>
    <lineage>
        <taxon>Eukaryota</taxon>
        <taxon>Fungi</taxon>
        <taxon>Dikarya</taxon>
        <taxon>Ascomycota</taxon>
        <taxon>Pezizomycotina</taxon>
        <taxon>Leotiomycetes</taxon>
        <taxon>Helotiales</taxon>
        <taxon>Dermateaceae</taxon>
        <taxon>Coleophoma</taxon>
    </lineage>
</organism>
<gene>
    <name evidence="15" type="ORF">BP6252_08015</name>
</gene>
<keyword evidence="12" id="KW-0479">Metal-binding</keyword>
<dbReference type="UniPathway" id="UPA00109">
    <property type="reaction ID" value="UER00187"/>
</dbReference>
<comment type="cofactor">
    <cofactor evidence="12">
        <name>Mg(2+)</name>
        <dbReference type="ChEBI" id="CHEBI:18420"/>
    </cofactor>
    <text evidence="12">Mg(2+) is required for catalysis and for stabilizing the dimer.</text>
</comment>
<keyword evidence="16" id="KW-1185">Reference proteome</keyword>
<evidence type="ECO:0000259" key="13">
    <source>
        <dbReference type="SMART" id="SM01192"/>
    </source>
</evidence>
<dbReference type="PIRSF" id="PIRSF001400">
    <property type="entry name" value="Enolase"/>
    <property type="match status" value="1"/>
</dbReference>
<dbReference type="EMBL" id="PDLM01000008">
    <property type="protein sequence ID" value="RDW71452.1"/>
    <property type="molecule type" value="Genomic_DNA"/>
</dbReference>
<accession>A0A3D8RBN7</accession>
<evidence type="ECO:0000313" key="16">
    <source>
        <dbReference type="Proteomes" id="UP000256645"/>
    </source>
</evidence>
<dbReference type="SFLD" id="SFLDG00178">
    <property type="entry name" value="enolase"/>
    <property type="match status" value="1"/>
</dbReference>
<dbReference type="InterPro" id="IPR029017">
    <property type="entry name" value="Enolase-like_N"/>
</dbReference>
<evidence type="ECO:0000256" key="5">
    <source>
        <dbReference type="ARBA" id="ARBA00022842"/>
    </source>
</evidence>
<feature type="binding site" evidence="11">
    <location>
        <begin position="372"/>
        <end position="375"/>
    </location>
    <ligand>
        <name>substrate</name>
    </ligand>
</feature>
<evidence type="ECO:0000256" key="3">
    <source>
        <dbReference type="ARBA" id="ARBA00012058"/>
    </source>
</evidence>
<evidence type="ECO:0000256" key="4">
    <source>
        <dbReference type="ARBA" id="ARBA00017068"/>
    </source>
</evidence>
<dbReference type="Gene3D" id="3.20.20.120">
    <property type="entry name" value="Enolase-like C-terminal domain"/>
    <property type="match status" value="1"/>
</dbReference>
<proteinExistence type="inferred from homology"/>
<dbReference type="OrthoDB" id="1739814at2759"/>
<dbReference type="GO" id="GO:0000287">
    <property type="term" value="F:magnesium ion binding"/>
    <property type="evidence" value="ECO:0007669"/>
    <property type="project" value="InterPro"/>
</dbReference>
<dbReference type="NCBIfam" id="TIGR01060">
    <property type="entry name" value="eno"/>
    <property type="match status" value="1"/>
</dbReference>
<protein>
    <recommendedName>
        <fullName evidence="4">Enolase</fullName>
        <ecNumber evidence="3">4.2.1.11</ecNumber>
    </recommendedName>
    <alternativeName>
        <fullName evidence="8">2-phosphoglycerate dehydratase</fullName>
    </alternativeName>
</protein>
<comment type="caution">
    <text evidence="15">The sequence shown here is derived from an EMBL/GenBank/DDBJ whole genome shotgun (WGS) entry which is preliminary data.</text>
</comment>
<feature type="domain" description="Enolase C-terminal TIM barrel" evidence="13">
    <location>
        <begin position="143"/>
        <end position="436"/>
    </location>
</feature>
<dbReference type="GO" id="GO:0000015">
    <property type="term" value="C:phosphopyruvate hydratase complex"/>
    <property type="evidence" value="ECO:0007669"/>
    <property type="project" value="InterPro"/>
</dbReference>
<comment type="catalytic activity">
    <reaction evidence="9">
        <text>(2R)-2-phosphoglycerate = phosphoenolpyruvate + H2O</text>
        <dbReference type="Rhea" id="RHEA:10164"/>
        <dbReference type="ChEBI" id="CHEBI:15377"/>
        <dbReference type="ChEBI" id="CHEBI:58289"/>
        <dbReference type="ChEBI" id="CHEBI:58702"/>
        <dbReference type="EC" id="4.2.1.11"/>
    </reaction>
</comment>
<dbReference type="InterPro" id="IPR020811">
    <property type="entry name" value="Enolase_N"/>
</dbReference>
<evidence type="ECO:0000256" key="2">
    <source>
        <dbReference type="ARBA" id="ARBA00009604"/>
    </source>
</evidence>
<evidence type="ECO:0000256" key="12">
    <source>
        <dbReference type="PIRSR" id="PIRSR001400-3"/>
    </source>
</evidence>
<name>A0A3D8RBN7_9HELO</name>
<dbReference type="InterPro" id="IPR020809">
    <property type="entry name" value="Enolase_CS"/>
</dbReference>
<dbReference type="PANTHER" id="PTHR11902">
    <property type="entry name" value="ENOLASE"/>
    <property type="match status" value="1"/>
</dbReference>
<dbReference type="SFLD" id="SFLDS00001">
    <property type="entry name" value="Enolase"/>
    <property type="match status" value="1"/>
</dbReference>
<dbReference type="STRING" id="1849047.A0A3D8RBN7"/>
<dbReference type="SMART" id="SM01192">
    <property type="entry name" value="Enolase_C"/>
    <property type="match status" value="1"/>
</dbReference>
<dbReference type="GO" id="GO:0004634">
    <property type="term" value="F:phosphopyruvate hydratase activity"/>
    <property type="evidence" value="ECO:0007669"/>
    <property type="project" value="UniProtKB-EC"/>
</dbReference>
<evidence type="ECO:0000256" key="11">
    <source>
        <dbReference type="PIRSR" id="PIRSR001400-2"/>
    </source>
</evidence>
<dbReference type="PROSITE" id="PS00164">
    <property type="entry name" value="ENOLASE"/>
    <property type="match status" value="1"/>
</dbReference>
<dbReference type="CDD" id="cd03313">
    <property type="entry name" value="enolase"/>
    <property type="match status" value="1"/>
</dbReference>
<evidence type="ECO:0000256" key="10">
    <source>
        <dbReference type="PIRSR" id="PIRSR001400-1"/>
    </source>
</evidence>
<evidence type="ECO:0000256" key="9">
    <source>
        <dbReference type="ARBA" id="ARBA00048333"/>
    </source>
</evidence>
<feature type="active site" description="Proton acceptor" evidence="10">
    <location>
        <position position="345"/>
    </location>
</feature>
<dbReference type="SFLD" id="SFLDF00002">
    <property type="entry name" value="enolase"/>
    <property type="match status" value="1"/>
</dbReference>
<dbReference type="AlphaFoldDB" id="A0A3D8RBN7"/>
<feature type="binding site" evidence="11">
    <location>
        <position position="396"/>
    </location>
    <ligand>
        <name>substrate</name>
    </ligand>
</feature>
<evidence type="ECO:0000256" key="8">
    <source>
        <dbReference type="ARBA" id="ARBA00032132"/>
    </source>
</evidence>
<feature type="binding site" evidence="11">
    <location>
        <position position="159"/>
    </location>
    <ligand>
        <name>substrate</name>
    </ligand>
</feature>
<feature type="binding site" evidence="12">
    <location>
        <position position="295"/>
    </location>
    <ligand>
        <name>Mg(2+)</name>
        <dbReference type="ChEBI" id="CHEBI:18420"/>
    </ligand>
</feature>
<evidence type="ECO:0000313" key="15">
    <source>
        <dbReference type="EMBL" id="RDW71452.1"/>
    </source>
</evidence>
<feature type="binding site" evidence="11">
    <location>
        <position position="168"/>
    </location>
    <ligand>
        <name>substrate</name>
    </ligand>
</feature>
<dbReference type="Pfam" id="PF00113">
    <property type="entry name" value="Enolase_C"/>
    <property type="match status" value="1"/>
</dbReference>
<dbReference type="InterPro" id="IPR036849">
    <property type="entry name" value="Enolase-like_C_sf"/>
</dbReference>